<sequence length="163" mass="16938">MDVPRHRSHGEVASDPRDRRGVRFPLATLLAVGVCAMTCAGHNSLTAIAEWARRCHQAVLTRLGCPFDPFAGRLRAPGERTLRDVFARVDAAALTAAGFGRLAALTPANAGACGPDGVTNASNVAPTARPPAARTRTNRGAAPSPWTAHAYAERSGMTAAASS</sequence>
<keyword evidence="4" id="KW-1185">Reference proteome</keyword>
<dbReference type="EMBL" id="CP026652">
    <property type="protein sequence ID" value="AVH61624.1"/>
    <property type="molecule type" value="Genomic_DNA"/>
</dbReference>
<accession>A0ABN5IEK5</accession>
<evidence type="ECO:0000313" key="4">
    <source>
        <dbReference type="Proteomes" id="UP000238413"/>
    </source>
</evidence>
<evidence type="ECO:0000313" key="3">
    <source>
        <dbReference type="EMBL" id="AVH61624.1"/>
    </source>
</evidence>
<feature type="region of interest" description="Disordered" evidence="1">
    <location>
        <begin position="121"/>
        <end position="145"/>
    </location>
</feature>
<reference evidence="3 4" key="1">
    <citation type="submission" date="2018-02" db="EMBL/GenBank/DDBJ databases">
        <title>Complete genome sequence of Streptomyces dengpaensis, the producer of angucyclines.</title>
        <authorList>
            <person name="Yumei L."/>
        </authorList>
    </citation>
    <scope>NUCLEOTIDE SEQUENCE [LARGE SCALE GENOMIC DNA]</scope>
    <source>
        <strain evidence="3 4">XZHG99</strain>
    </source>
</reference>
<gene>
    <name evidence="3" type="ORF">C4B68_36750</name>
</gene>
<dbReference type="Pfam" id="PF13808">
    <property type="entry name" value="DDE_Tnp_1_assoc"/>
    <property type="match status" value="1"/>
</dbReference>
<proteinExistence type="predicted"/>
<feature type="domain" description="H repeat-associated protein N-terminal" evidence="2">
    <location>
        <begin position="14"/>
        <end position="97"/>
    </location>
</feature>
<name>A0ABN5IEK5_9ACTN</name>
<feature type="compositionally biased region" description="Low complexity" evidence="1">
    <location>
        <begin position="125"/>
        <end position="143"/>
    </location>
</feature>
<organism evidence="3 4">
    <name type="scientific">Streptomyces dengpaensis</name>
    <dbReference type="NCBI Taxonomy" id="2049881"/>
    <lineage>
        <taxon>Bacteria</taxon>
        <taxon>Bacillati</taxon>
        <taxon>Actinomycetota</taxon>
        <taxon>Actinomycetes</taxon>
        <taxon>Kitasatosporales</taxon>
        <taxon>Streptomycetaceae</taxon>
        <taxon>Streptomyces</taxon>
    </lineage>
</organism>
<protein>
    <recommendedName>
        <fullName evidence="2">H repeat-associated protein N-terminal domain-containing protein</fullName>
    </recommendedName>
</protein>
<dbReference type="Proteomes" id="UP000238413">
    <property type="component" value="Chromosome"/>
</dbReference>
<evidence type="ECO:0000259" key="2">
    <source>
        <dbReference type="Pfam" id="PF13808"/>
    </source>
</evidence>
<dbReference type="InterPro" id="IPR032806">
    <property type="entry name" value="YbfD_N"/>
</dbReference>
<evidence type="ECO:0000256" key="1">
    <source>
        <dbReference type="SAM" id="MobiDB-lite"/>
    </source>
</evidence>